<evidence type="ECO:0000256" key="2">
    <source>
        <dbReference type="ARBA" id="ARBA00022516"/>
    </source>
</evidence>
<keyword evidence="4" id="KW-0521">NADP</keyword>
<evidence type="ECO:0000256" key="9">
    <source>
        <dbReference type="SAM" id="Phobius"/>
    </source>
</evidence>
<dbReference type="GO" id="GO:0016491">
    <property type="term" value="F:oxidoreductase activity"/>
    <property type="evidence" value="ECO:0007669"/>
    <property type="project" value="UniProtKB-KW"/>
</dbReference>
<dbReference type="InterPro" id="IPR050091">
    <property type="entry name" value="PKS_NRPS_Biosynth_Enz"/>
</dbReference>
<dbReference type="Pfam" id="PF08659">
    <property type="entry name" value="KR"/>
    <property type="match status" value="1"/>
</dbReference>
<evidence type="ECO:0000256" key="3">
    <source>
        <dbReference type="ARBA" id="ARBA00022832"/>
    </source>
</evidence>
<comment type="caution">
    <text evidence="11">The sequence shown here is derived from an EMBL/GenBank/DDBJ whole genome shotgun (WGS) entry which is preliminary data.</text>
</comment>
<dbReference type="OrthoDB" id="329835at2759"/>
<sequence>MQEYLNEGKLKPLPFKCFRHDQIQDAFNYFASRKHVGKVIIEVRGPSGAANVRALPRTYFVPANTYIIIGGLGGMGLEMVTWMIGRGARKLFVVSRSGLSSSYQKYMVNSWIKCGATIFLKDTNISSNSDVSKLIQEAISVGPLGGVFNLALELQDAMFVNQTPKSFDKASKC</sequence>
<gene>
    <name evidence="11" type="ORF">AFUS01_LOCUS34737</name>
</gene>
<evidence type="ECO:0000256" key="4">
    <source>
        <dbReference type="ARBA" id="ARBA00022857"/>
    </source>
</evidence>
<evidence type="ECO:0000313" key="11">
    <source>
        <dbReference type="EMBL" id="CAG7824588.1"/>
    </source>
</evidence>
<dbReference type="GO" id="GO:0006633">
    <property type="term" value="P:fatty acid biosynthetic process"/>
    <property type="evidence" value="ECO:0007669"/>
    <property type="project" value="UniProtKB-KW"/>
</dbReference>
<evidence type="ECO:0000256" key="1">
    <source>
        <dbReference type="ARBA" id="ARBA00022450"/>
    </source>
</evidence>
<dbReference type="Proteomes" id="UP000708208">
    <property type="component" value="Unassembled WGS sequence"/>
</dbReference>
<organism evidence="11 12">
    <name type="scientific">Allacma fusca</name>
    <dbReference type="NCBI Taxonomy" id="39272"/>
    <lineage>
        <taxon>Eukaryota</taxon>
        <taxon>Metazoa</taxon>
        <taxon>Ecdysozoa</taxon>
        <taxon>Arthropoda</taxon>
        <taxon>Hexapoda</taxon>
        <taxon>Collembola</taxon>
        <taxon>Symphypleona</taxon>
        <taxon>Sminthuridae</taxon>
        <taxon>Allacma</taxon>
    </lineage>
</organism>
<accession>A0A8J2L1A0</accession>
<name>A0A8J2L1A0_9HEXA</name>
<keyword evidence="2" id="KW-0444">Lipid biosynthesis</keyword>
<proteinExistence type="predicted"/>
<dbReference type="GO" id="GO:0004312">
    <property type="term" value="F:fatty acid synthase activity"/>
    <property type="evidence" value="ECO:0007669"/>
    <property type="project" value="TreeGrafter"/>
</dbReference>
<keyword evidence="3" id="KW-0276">Fatty acid metabolism</keyword>
<dbReference type="PANTHER" id="PTHR43775:SF7">
    <property type="entry name" value="FATTY ACID SYNTHASE"/>
    <property type="match status" value="1"/>
</dbReference>
<keyword evidence="9" id="KW-0472">Membrane</keyword>
<reference evidence="11" key="1">
    <citation type="submission" date="2021-06" db="EMBL/GenBank/DDBJ databases">
        <authorList>
            <person name="Hodson N. C."/>
            <person name="Mongue J. A."/>
            <person name="Jaron S. K."/>
        </authorList>
    </citation>
    <scope>NUCLEOTIDE SEQUENCE</scope>
</reference>
<feature type="transmembrane region" description="Helical" evidence="9">
    <location>
        <begin position="65"/>
        <end position="85"/>
    </location>
</feature>
<keyword evidence="1" id="KW-0596">Phosphopantetheine</keyword>
<evidence type="ECO:0000256" key="8">
    <source>
        <dbReference type="ARBA" id="ARBA00023268"/>
    </source>
</evidence>
<keyword evidence="8" id="KW-0511">Multifunctional enzyme</keyword>
<evidence type="ECO:0000256" key="5">
    <source>
        <dbReference type="ARBA" id="ARBA00023002"/>
    </source>
</evidence>
<keyword evidence="9" id="KW-1133">Transmembrane helix</keyword>
<feature type="non-terminal residue" evidence="11">
    <location>
        <position position="173"/>
    </location>
</feature>
<evidence type="ECO:0000256" key="7">
    <source>
        <dbReference type="ARBA" id="ARBA00023160"/>
    </source>
</evidence>
<keyword evidence="9" id="KW-0812">Transmembrane</keyword>
<dbReference type="PANTHER" id="PTHR43775">
    <property type="entry name" value="FATTY ACID SYNTHASE"/>
    <property type="match status" value="1"/>
</dbReference>
<evidence type="ECO:0000259" key="10">
    <source>
        <dbReference type="Pfam" id="PF08659"/>
    </source>
</evidence>
<keyword evidence="5" id="KW-0560">Oxidoreductase</keyword>
<feature type="non-terminal residue" evidence="11">
    <location>
        <position position="1"/>
    </location>
</feature>
<feature type="domain" description="Ketoreductase (KR)" evidence="10">
    <location>
        <begin position="65"/>
        <end position="170"/>
    </location>
</feature>
<keyword evidence="6" id="KW-0443">Lipid metabolism</keyword>
<keyword evidence="12" id="KW-1185">Reference proteome</keyword>
<evidence type="ECO:0000256" key="6">
    <source>
        <dbReference type="ARBA" id="ARBA00023098"/>
    </source>
</evidence>
<dbReference type="AlphaFoldDB" id="A0A8J2L1A0"/>
<evidence type="ECO:0000313" key="12">
    <source>
        <dbReference type="Proteomes" id="UP000708208"/>
    </source>
</evidence>
<dbReference type="EMBL" id="CAJVCH010533406">
    <property type="protein sequence ID" value="CAG7824588.1"/>
    <property type="molecule type" value="Genomic_DNA"/>
</dbReference>
<keyword evidence="7" id="KW-0275">Fatty acid biosynthesis</keyword>
<dbReference type="InterPro" id="IPR013968">
    <property type="entry name" value="PKS_KR"/>
</dbReference>
<protein>
    <recommendedName>
        <fullName evidence="10">Ketoreductase (KR) domain-containing protein</fullName>
    </recommendedName>
</protein>